<organism evidence="3 4">
    <name type="scientific">Nocardioides terrae</name>
    <dbReference type="NCBI Taxonomy" id="574651"/>
    <lineage>
        <taxon>Bacteria</taxon>
        <taxon>Bacillati</taxon>
        <taxon>Actinomycetota</taxon>
        <taxon>Actinomycetes</taxon>
        <taxon>Propionibacteriales</taxon>
        <taxon>Nocardioidaceae</taxon>
        <taxon>Nocardioides</taxon>
    </lineage>
</organism>
<dbReference type="SMART" id="SM00903">
    <property type="entry name" value="Flavin_Reduct"/>
    <property type="match status" value="1"/>
</dbReference>
<dbReference type="PANTHER" id="PTHR30466:SF1">
    <property type="entry name" value="FMN REDUCTASE (NADH) RUTF"/>
    <property type="match status" value="1"/>
</dbReference>
<keyword evidence="1" id="KW-0560">Oxidoreductase</keyword>
<dbReference type="GO" id="GO:0042602">
    <property type="term" value="F:riboflavin reductase (NADPH) activity"/>
    <property type="evidence" value="ECO:0007669"/>
    <property type="project" value="TreeGrafter"/>
</dbReference>
<evidence type="ECO:0000259" key="2">
    <source>
        <dbReference type="SMART" id="SM00903"/>
    </source>
</evidence>
<dbReference type="EMBL" id="FOLB01000009">
    <property type="protein sequence ID" value="SFC68056.1"/>
    <property type="molecule type" value="Genomic_DNA"/>
</dbReference>
<evidence type="ECO:0000256" key="1">
    <source>
        <dbReference type="ARBA" id="ARBA00023002"/>
    </source>
</evidence>
<name>A0A1I1L4S7_9ACTN</name>
<sequence length="158" mass="17017">MRETLEAEFRAAMRNVASPVAVVTTYDGERPHGSTVSAFMSLSMDPLMLLVSLDNRATLLTRLRVGSPLGVNILASGQSDVATLFATRGADRFAAIGWELRDGCPALSDTHAWVATRVSSLIPAGDHTLVLADVVGAAHDTREPLVYHQRLYGTHLPH</sequence>
<gene>
    <name evidence="3" type="ORF">SAMN04487968_109151</name>
</gene>
<evidence type="ECO:0000313" key="3">
    <source>
        <dbReference type="EMBL" id="SFC68056.1"/>
    </source>
</evidence>
<dbReference type="STRING" id="574651.SAMN04487968_109151"/>
<proteinExistence type="predicted"/>
<dbReference type="InterPro" id="IPR012349">
    <property type="entry name" value="Split_barrel_FMN-bd"/>
</dbReference>
<dbReference type="PANTHER" id="PTHR30466">
    <property type="entry name" value="FLAVIN REDUCTASE"/>
    <property type="match status" value="1"/>
</dbReference>
<accession>A0A1I1L4S7</accession>
<reference evidence="3 4" key="1">
    <citation type="submission" date="2016-10" db="EMBL/GenBank/DDBJ databases">
        <authorList>
            <person name="de Groot N.N."/>
        </authorList>
    </citation>
    <scope>NUCLEOTIDE SEQUENCE [LARGE SCALE GENOMIC DNA]</scope>
    <source>
        <strain evidence="3 4">CGMCC 1.7056</strain>
    </source>
</reference>
<protein>
    <submittedName>
        <fullName evidence="3">NADH-FMN oxidoreductase RutF, flavin reductase (DIM6/NTAB) family</fullName>
    </submittedName>
</protein>
<evidence type="ECO:0000313" key="4">
    <source>
        <dbReference type="Proteomes" id="UP000198832"/>
    </source>
</evidence>
<dbReference type="GO" id="GO:0010181">
    <property type="term" value="F:FMN binding"/>
    <property type="evidence" value="ECO:0007669"/>
    <property type="project" value="InterPro"/>
</dbReference>
<feature type="domain" description="Flavin reductase like" evidence="2">
    <location>
        <begin position="13"/>
        <end position="154"/>
    </location>
</feature>
<dbReference type="Proteomes" id="UP000198832">
    <property type="component" value="Unassembled WGS sequence"/>
</dbReference>
<dbReference type="InterPro" id="IPR002563">
    <property type="entry name" value="Flavin_Rdtase-like_dom"/>
</dbReference>
<dbReference type="Pfam" id="PF01613">
    <property type="entry name" value="Flavin_Reduct"/>
    <property type="match status" value="1"/>
</dbReference>
<dbReference type="InterPro" id="IPR050268">
    <property type="entry name" value="NADH-dep_flavin_reductase"/>
</dbReference>
<dbReference type="AlphaFoldDB" id="A0A1I1L4S7"/>
<dbReference type="RefSeq" id="WP_245750322.1">
    <property type="nucleotide sequence ID" value="NZ_FOLB01000009.1"/>
</dbReference>
<keyword evidence="4" id="KW-1185">Reference proteome</keyword>
<dbReference type="Gene3D" id="2.30.110.10">
    <property type="entry name" value="Electron Transport, Fmn-binding Protein, Chain A"/>
    <property type="match status" value="1"/>
</dbReference>
<dbReference type="SUPFAM" id="SSF50475">
    <property type="entry name" value="FMN-binding split barrel"/>
    <property type="match status" value="1"/>
</dbReference>